<dbReference type="PROSITE" id="PS50104">
    <property type="entry name" value="TIR"/>
    <property type="match status" value="1"/>
</dbReference>
<dbReference type="EMBL" id="CAAHFG010000001">
    <property type="protein sequence ID" value="VGO13255.1"/>
    <property type="molecule type" value="Genomic_DNA"/>
</dbReference>
<feature type="domain" description="TIR" evidence="3">
    <location>
        <begin position="10"/>
        <end position="141"/>
    </location>
</feature>
<proteinExistence type="predicted"/>
<dbReference type="SUPFAM" id="SSF52200">
    <property type="entry name" value="Toll/Interleukin receptor TIR domain"/>
    <property type="match status" value="1"/>
</dbReference>
<protein>
    <recommendedName>
        <fullName evidence="3">TIR domain-containing protein</fullName>
    </recommendedName>
</protein>
<evidence type="ECO:0000259" key="3">
    <source>
        <dbReference type="PROSITE" id="PS50104"/>
    </source>
</evidence>
<keyword evidence="2" id="KW-1133">Transmembrane helix</keyword>
<dbReference type="Pfam" id="PF13676">
    <property type="entry name" value="TIR_2"/>
    <property type="match status" value="1"/>
</dbReference>
<name>A0A6C2U059_PONDE</name>
<sequence>MNEVGNQIVEKHKTFISHASEDAAVAGKLVEVLEARGFLCWFAPREIGGGADFAEQIINGLEQCSVMLLLLTRRSAESPHVLREVNHAIGRNMQILPVRVEEFTLTKNMAYYLSHVQWIDAFPKPFESYHPAIVEQVGKLLEEGRATVQPEGWTPNRVVVRSQKSKMVWLLLLLVVGLCGVLVWKSRPPMAPVDAPAPPEYTEAQPDTMDPATWVGDESQTIEDLETEVERLAKLAEQEAAEKVKRQVERDRIQKLEQLASLTDEKEKVPENDEPVVKEDSLPAKPDGQVVEVELAALTPDDLEIHVWYFGSSGMAESALEKMLGVLALHRYPFVYVHRKRFVQQQADYHELHLGNDSIDSLIRSQAQSVYYDSAAQPAVEKLRSIIPLDAKHRMIPRPKDSMQSRFMGDLTKRIDIVGLPASKQYPSVAPPPLPKTSNAPVAPITDPAKIEIQIYQKGSNQTVPRNAKKALETLRGAGFVNSVHQNMVQLQGTAGYFNLYLGNTLLVLHSPDDGTVYYDPAAADMLERIKQVLPLDGFAIKMREPGSIQEKRAGKSLASHIDIFGLPNYKTY</sequence>
<dbReference type="InterPro" id="IPR035897">
    <property type="entry name" value="Toll_tir_struct_dom_sf"/>
</dbReference>
<dbReference type="SMART" id="SM00255">
    <property type="entry name" value="TIR"/>
    <property type="match status" value="1"/>
</dbReference>
<feature type="compositionally biased region" description="Basic and acidic residues" evidence="1">
    <location>
        <begin position="263"/>
        <end position="282"/>
    </location>
</feature>
<evidence type="ECO:0000313" key="4">
    <source>
        <dbReference type="EMBL" id="VGO13255.1"/>
    </source>
</evidence>
<feature type="region of interest" description="Disordered" evidence="1">
    <location>
        <begin position="263"/>
        <end position="283"/>
    </location>
</feature>
<keyword evidence="2" id="KW-0472">Membrane</keyword>
<evidence type="ECO:0000313" key="5">
    <source>
        <dbReference type="Proteomes" id="UP000366872"/>
    </source>
</evidence>
<dbReference type="AlphaFoldDB" id="A0A6C2U059"/>
<evidence type="ECO:0000256" key="2">
    <source>
        <dbReference type="SAM" id="Phobius"/>
    </source>
</evidence>
<dbReference type="RefSeq" id="WP_136078841.1">
    <property type="nucleotide sequence ID" value="NZ_CAAHFG010000001.1"/>
</dbReference>
<feature type="transmembrane region" description="Helical" evidence="2">
    <location>
        <begin position="167"/>
        <end position="184"/>
    </location>
</feature>
<gene>
    <name evidence="4" type="ORF">PDESU_01811</name>
</gene>
<organism evidence="4 5">
    <name type="scientific">Pontiella desulfatans</name>
    <dbReference type="NCBI Taxonomy" id="2750659"/>
    <lineage>
        <taxon>Bacteria</taxon>
        <taxon>Pseudomonadati</taxon>
        <taxon>Kiritimatiellota</taxon>
        <taxon>Kiritimatiellia</taxon>
        <taxon>Kiritimatiellales</taxon>
        <taxon>Pontiellaceae</taxon>
        <taxon>Pontiella</taxon>
    </lineage>
</organism>
<evidence type="ECO:0000256" key="1">
    <source>
        <dbReference type="SAM" id="MobiDB-lite"/>
    </source>
</evidence>
<keyword evidence="5" id="KW-1185">Reference proteome</keyword>
<dbReference type="Gene3D" id="3.40.50.10140">
    <property type="entry name" value="Toll/interleukin-1 receptor homology (TIR) domain"/>
    <property type="match status" value="1"/>
</dbReference>
<dbReference type="GO" id="GO:0007165">
    <property type="term" value="P:signal transduction"/>
    <property type="evidence" value="ECO:0007669"/>
    <property type="project" value="InterPro"/>
</dbReference>
<accession>A0A6C2U059</accession>
<dbReference type="InterPro" id="IPR000157">
    <property type="entry name" value="TIR_dom"/>
</dbReference>
<dbReference type="Proteomes" id="UP000366872">
    <property type="component" value="Unassembled WGS sequence"/>
</dbReference>
<reference evidence="4 5" key="1">
    <citation type="submission" date="2019-04" db="EMBL/GenBank/DDBJ databases">
        <authorList>
            <person name="Van Vliet M D."/>
        </authorList>
    </citation>
    <scope>NUCLEOTIDE SEQUENCE [LARGE SCALE GENOMIC DNA]</scope>
    <source>
        <strain evidence="4 5">F1</strain>
    </source>
</reference>
<keyword evidence="2" id="KW-0812">Transmembrane</keyword>